<reference evidence="9" key="1">
    <citation type="journal article" date="2014" name="PLoS Negl. Trop. Dis.">
        <title>An updated insight into the Sialotranscriptome of Triatoma infestans: developmental stage and geographic variations.</title>
        <authorList>
            <person name="Schwarz A."/>
            <person name="Medrano-Mercado N."/>
            <person name="Schaub G.A."/>
            <person name="Struchiner C.J."/>
            <person name="Bargues M.D."/>
            <person name="Levy M.Z."/>
            <person name="Ribeiro J.M."/>
        </authorList>
    </citation>
    <scope>NUCLEOTIDE SEQUENCE</scope>
    <source>
        <strain evidence="9">Chile</strain>
        <tissue evidence="9">Salivary glands</tissue>
    </source>
</reference>
<dbReference type="Pfam" id="PF13850">
    <property type="entry name" value="ERGIC_N"/>
    <property type="match status" value="1"/>
</dbReference>
<keyword evidence="3 6" id="KW-0812">Transmembrane</keyword>
<evidence type="ECO:0000259" key="7">
    <source>
        <dbReference type="Pfam" id="PF07970"/>
    </source>
</evidence>
<dbReference type="GO" id="GO:0006890">
    <property type="term" value="P:retrograde vesicle-mediated transport, Golgi to endoplasmic reticulum"/>
    <property type="evidence" value="ECO:0007669"/>
    <property type="project" value="TreeGrafter"/>
</dbReference>
<keyword evidence="4 6" id="KW-1133">Transmembrane helix</keyword>
<evidence type="ECO:0000256" key="6">
    <source>
        <dbReference type="SAM" id="Phobius"/>
    </source>
</evidence>
<keyword evidence="5 6" id="KW-0472">Membrane</keyword>
<proteinExistence type="evidence at transcript level"/>
<feature type="transmembrane region" description="Helical" evidence="6">
    <location>
        <begin position="323"/>
        <end position="349"/>
    </location>
</feature>
<evidence type="ECO:0000256" key="2">
    <source>
        <dbReference type="ARBA" id="ARBA00005648"/>
    </source>
</evidence>
<name>A0A023F2D1_TRIIF</name>
<dbReference type="GO" id="GO:0033116">
    <property type="term" value="C:endoplasmic reticulum-Golgi intermediate compartment membrane"/>
    <property type="evidence" value="ECO:0007669"/>
    <property type="project" value="UniProtKB-SubCell"/>
</dbReference>
<evidence type="ECO:0000256" key="5">
    <source>
        <dbReference type="ARBA" id="ARBA00023136"/>
    </source>
</evidence>
<dbReference type="GO" id="GO:0006888">
    <property type="term" value="P:endoplasmic reticulum to Golgi vesicle-mediated transport"/>
    <property type="evidence" value="ECO:0007669"/>
    <property type="project" value="TreeGrafter"/>
</dbReference>
<evidence type="ECO:0000259" key="8">
    <source>
        <dbReference type="Pfam" id="PF13850"/>
    </source>
</evidence>
<dbReference type="PANTHER" id="PTHR10984">
    <property type="entry name" value="ENDOPLASMIC RETICULUM-GOLGI INTERMEDIATE COMPARTMENT PROTEIN"/>
    <property type="match status" value="1"/>
</dbReference>
<comment type="similarity">
    <text evidence="2">Belongs to the ERGIC family.</text>
</comment>
<dbReference type="EMBL" id="GBBI01003441">
    <property type="protein sequence ID" value="JAC15271.1"/>
    <property type="molecule type" value="mRNA"/>
</dbReference>
<comment type="subcellular location">
    <subcellularLocation>
        <location evidence="1">Endoplasmic reticulum-Golgi intermediate compartment membrane</location>
        <topology evidence="1">Multi-pass membrane protein</topology>
    </subcellularLocation>
</comment>
<accession>A0A023F2D1</accession>
<evidence type="ECO:0000256" key="4">
    <source>
        <dbReference type="ARBA" id="ARBA00022989"/>
    </source>
</evidence>
<dbReference type="AlphaFoldDB" id="A0A023F2D1"/>
<dbReference type="InterPro" id="IPR012936">
    <property type="entry name" value="Erv_C"/>
</dbReference>
<feature type="domain" description="Endoplasmic reticulum vesicle transporter C-terminal" evidence="7">
    <location>
        <begin position="166"/>
        <end position="341"/>
    </location>
</feature>
<evidence type="ECO:0000313" key="9">
    <source>
        <dbReference type="EMBL" id="JAC15271.1"/>
    </source>
</evidence>
<evidence type="ECO:0000256" key="1">
    <source>
        <dbReference type="ARBA" id="ARBA00004457"/>
    </source>
</evidence>
<dbReference type="InterPro" id="IPR039542">
    <property type="entry name" value="Erv_N"/>
</dbReference>
<feature type="domain" description="Endoplasmic reticulum vesicle transporter N-terminal" evidence="8">
    <location>
        <begin position="16"/>
        <end position="104"/>
    </location>
</feature>
<organism evidence="9">
    <name type="scientific">Triatoma infestans</name>
    <name type="common">Assassin bug</name>
    <dbReference type="NCBI Taxonomy" id="30076"/>
    <lineage>
        <taxon>Eukaryota</taxon>
        <taxon>Metazoa</taxon>
        <taxon>Ecdysozoa</taxon>
        <taxon>Arthropoda</taxon>
        <taxon>Hexapoda</taxon>
        <taxon>Insecta</taxon>
        <taxon>Pterygota</taxon>
        <taxon>Neoptera</taxon>
        <taxon>Paraneoptera</taxon>
        <taxon>Hemiptera</taxon>
        <taxon>Heteroptera</taxon>
        <taxon>Panheteroptera</taxon>
        <taxon>Cimicomorpha</taxon>
        <taxon>Reduviidae</taxon>
        <taxon>Triatominae</taxon>
        <taxon>Triatoma</taxon>
    </lineage>
</organism>
<dbReference type="InterPro" id="IPR045888">
    <property type="entry name" value="Erv"/>
</dbReference>
<feature type="transmembrane region" description="Helical" evidence="6">
    <location>
        <begin position="36"/>
        <end position="54"/>
    </location>
</feature>
<sequence length="388" mass="44206">MLRNRKKSSYYGVEVVKRLDSFPKVNKDDYVERSSIGGVVSVVTFIIILWIIIYEIKYYYGSNVNFKFAPDTQYDAKLKLNVDVTVAMPCHSIGADIVDSTNQNLLMFGSLEEEDTWFEMNEEQRSHFEDIRHFNSYLREEYHAINQLLWKSAHSFQPTGNSGFPQRQDNPNQEPDACRVHGSLVLNKVAGNLHITAGKSLQLPYNEHIHLPAFILPSSYNFSHRIHHFSFGDSSAGIINPLDGDEKITNELTTVYQYFVEVVPTDVETFLSKANTYQYSVKDHMRIINHEKGSHGVPGIFFKYDVSALKVIVTQSREPLLKFFVRLSSTVAGIFVIAGFISSVVNILLKKLKELNILVKQTPTKLTVNHTNVALPNNKITEEEKIVI</sequence>
<evidence type="ECO:0000256" key="3">
    <source>
        <dbReference type="ARBA" id="ARBA00022692"/>
    </source>
</evidence>
<dbReference type="GO" id="GO:0005783">
    <property type="term" value="C:endoplasmic reticulum"/>
    <property type="evidence" value="ECO:0007669"/>
    <property type="project" value="TreeGrafter"/>
</dbReference>
<dbReference type="GO" id="GO:0030134">
    <property type="term" value="C:COPII-coated ER to Golgi transport vesicle"/>
    <property type="evidence" value="ECO:0007669"/>
    <property type="project" value="TreeGrafter"/>
</dbReference>
<protein>
    <submittedName>
        <fullName evidence="9">Putative copii vesicle protein</fullName>
    </submittedName>
</protein>
<dbReference type="PANTHER" id="PTHR10984:SF30">
    <property type="entry name" value="ENDOPLASMIC RETICULUM-GOLGI INTERMEDIATE COMPARTMENT PROTEIN 2"/>
    <property type="match status" value="1"/>
</dbReference>
<dbReference type="Pfam" id="PF07970">
    <property type="entry name" value="COPIIcoated_ERV"/>
    <property type="match status" value="1"/>
</dbReference>